<keyword evidence="4" id="KW-0479">Metal-binding</keyword>
<evidence type="ECO:0000256" key="3">
    <source>
        <dbReference type="ARBA" id="ARBA00022842"/>
    </source>
</evidence>
<gene>
    <name evidence="5" type="ORF">QBC46DRAFT_395401</name>
</gene>
<proteinExistence type="inferred from homology"/>
<dbReference type="SFLD" id="SFLDG01020">
    <property type="entry name" value="Terpene_Cyclase_Like_2"/>
    <property type="match status" value="1"/>
</dbReference>
<keyword evidence="6" id="KW-1185">Reference proteome</keyword>
<dbReference type="Proteomes" id="UP001303473">
    <property type="component" value="Unassembled WGS sequence"/>
</dbReference>
<dbReference type="GO" id="GO:0046872">
    <property type="term" value="F:metal ion binding"/>
    <property type="evidence" value="ECO:0007669"/>
    <property type="project" value="UniProtKB-KW"/>
</dbReference>
<dbReference type="GO" id="GO:0008299">
    <property type="term" value="P:isoprenoid biosynthetic process"/>
    <property type="evidence" value="ECO:0007669"/>
    <property type="project" value="UniProtKB-ARBA"/>
</dbReference>
<dbReference type="InterPro" id="IPR008949">
    <property type="entry name" value="Isoprenoid_synthase_dom_sf"/>
</dbReference>
<comment type="cofactor">
    <cofactor evidence="1 4">
        <name>Mg(2+)</name>
        <dbReference type="ChEBI" id="CHEBI:18420"/>
    </cofactor>
</comment>
<evidence type="ECO:0000256" key="2">
    <source>
        <dbReference type="ARBA" id="ARBA00006333"/>
    </source>
</evidence>
<dbReference type="SFLD" id="SFLDS00005">
    <property type="entry name" value="Isoprenoid_Synthase_Type_I"/>
    <property type="match status" value="1"/>
</dbReference>
<evidence type="ECO:0000313" key="6">
    <source>
        <dbReference type="Proteomes" id="UP001303473"/>
    </source>
</evidence>
<evidence type="ECO:0000313" key="5">
    <source>
        <dbReference type="EMBL" id="KAK3936289.1"/>
    </source>
</evidence>
<organism evidence="5 6">
    <name type="scientific">Diplogelasinospora grovesii</name>
    <dbReference type="NCBI Taxonomy" id="303347"/>
    <lineage>
        <taxon>Eukaryota</taxon>
        <taxon>Fungi</taxon>
        <taxon>Dikarya</taxon>
        <taxon>Ascomycota</taxon>
        <taxon>Pezizomycotina</taxon>
        <taxon>Sordariomycetes</taxon>
        <taxon>Sordariomycetidae</taxon>
        <taxon>Sordariales</taxon>
        <taxon>Diplogelasinosporaceae</taxon>
        <taxon>Diplogelasinospora</taxon>
    </lineage>
</organism>
<protein>
    <recommendedName>
        <fullName evidence="4">Terpene synthase</fullName>
        <ecNumber evidence="4">4.2.3.-</ecNumber>
    </recommendedName>
</protein>
<evidence type="ECO:0000256" key="4">
    <source>
        <dbReference type="RuleBase" id="RU366034"/>
    </source>
</evidence>
<dbReference type="Gene3D" id="1.10.600.10">
    <property type="entry name" value="Farnesyl Diphosphate Synthase"/>
    <property type="match status" value="1"/>
</dbReference>
<dbReference type="Pfam" id="PF19086">
    <property type="entry name" value="Terpene_syn_C_2"/>
    <property type="match status" value="1"/>
</dbReference>
<evidence type="ECO:0000256" key="1">
    <source>
        <dbReference type="ARBA" id="ARBA00001946"/>
    </source>
</evidence>
<reference evidence="6" key="1">
    <citation type="journal article" date="2023" name="Mol. Phylogenet. Evol.">
        <title>Genome-scale phylogeny and comparative genomics of the fungal order Sordariales.</title>
        <authorList>
            <person name="Hensen N."/>
            <person name="Bonometti L."/>
            <person name="Westerberg I."/>
            <person name="Brannstrom I.O."/>
            <person name="Guillou S."/>
            <person name="Cros-Aarteil S."/>
            <person name="Calhoun S."/>
            <person name="Haridas S."/>
            <person name="Kuo A."/>
            <person name="Mondo S."/>
            <person name="Pangilinan J."/>
            <person name="Riley R."/>
            <person name="LaButti K."/>
            <person name="Andreopoulos B."/>
            <person name="Lipzen A."/>
            <person name="Chen C."/>
            <person name="Yan M."/>
            <person name="Daum C."/>
            <person name="Ng V."/>
            <person name="Clum A."/>
            <person name="Steindorff A."/>
            <person name="Ohm R.A."/>
            <person name="Martin F."/>
            <person name="Silar P."/>
            <person name="Natvig D.O."/>
            <person name="Lalanne C."/>
            <person name="Gautier V."/>
            <person name="Ament-Velasquez S.L."/>
            <person name="Kruys A."/>
            <person name="Hutchinson M.I."/>
            <person name="Powell A.J."/>
            <person name="Barry K."/>
            <person name="Miller A.N."/>
            <person name="Grigoriev I.V."/>
            <person name="Debuchy R."/>
            <person name="Gladieux P."/>
            <person name="Hiltunen Thoren M."/>
            <person name="Johannesson H."/>
        </authorList>
    </citation>
    <scope>NUCLEOTIDE SEQUENCE [LARGE SCALE GENOMIC DNA]</scope>
    <source>
        <strain evidence="6">CBS 340.73</strain>
    </source>
</reference>
<keyword evidence="4" id="KW-0456">Lyase</keyword>
<dbReference type="EMBL" id="MU853888">
    <property type="protein sequence ID" value="KAK3936289.1"/>
    <property type="molecule type" value="Genomic_DNA"/>
</dbReference>
<dbReference type="PANTHER" id="PTHR35201">
    <property type="entry name" value="TERPENE SYNTHASE"/>
    <property type="match status" value="1"/>
</dbReference>
<comment type="caution">
    <text evidence="5">The sequence shown here is derived from an EMBL/GenBank/DDBJ whole genome shotgun (WGS) entry which is preliminary data.</text>
</comment>
<name>A0AAN6S0U3_9PEZI</name>
<comment type="similarity">
    <text evidence="2 4">Belongs to the terpene synthase family.</text>
</comment>
<dbReference type="SUPFAM" id="SSF48576">
    <property type="entry name" value="Terpenoid synthases"/>
    <property type="match status" value="1"/>
</dbReference>
<keyword evidence="3 4" id="KW-0460">Magnesium</keyword>
<sequence length="352" mass="40157">MVKVQKIVIPDFEASWKWPRAINPNLAEIDKERADWAANFGAFTSREAQRAVEKCNFNLLAGLSYPWMNKDQLRSACDLMNLFFIFDEHSDKASPDEVREQGRILMHAFHKPDEPRPKGEWIGGEVARQFWLSVTKISTKTFQRRFLAAWEEYLEGVVHQAELRSKSSIPALQSYFLLRRATIGTGPSFILAEIDMDIPDEVREHPAIRELETLVTDLVSIVNDIVSYNKEQASGDGDHNLITVIMKERPDMSVQEAVDWAGNLHAATVERFDKLYQEIPRWGGPVDLDVQRLVDGIARWESGNLHWSFESGRYFGKSGLEVKKMRALKLLPKMKIGDDHIGPVLVDDISGH</sequence>
<dbReference type="PANTHER" id="PTHR35201:SF4">
    <property type="entry name" value="BETA-PINACENE SYNTHASE-RELATED"/>
    <property type="match status" value="1"/>
</dbReference>
<accession>A0AAN6S0U3</accession>
<dbReference type="EC" id="4.2.3.-" evidence="4"/>
<dbReference type="InterPro" id="IPR034686">
    <property type="entry name" value="Terpene_cyclase-like_2"/>
</dbReference>
<dbReference type="AlphaFoldDB" id="A0AAN6S0U3"/>
<dbReference type="GO" id="GO:0010333">
    <property type="term" value="F:terpene synthase activity"/>
    <property type="evidence" value="ECO:0007669"/>
    <property type="project" value="InterPro"/>
</dbReference>